<comment type="caution">
    <text evidence="2">The sequence shown here is derived from an EMBL/GenBank/DDBJ whole genome shotgun (WGS) entry which is preliminary data.</text>
</comment>
<dbReference type="EMBL" id="JAYWIO010000004">
    <property type="protein sequence ID" value="KAK7267884.1"/>
    <property type="molecule type" value="Genomic_DNA"/>
</dbReference>
<gene>
    <name evidence="2" type="ORF">RIF29_20564</name>
</gene>
<evidence type="ECO:0000313" key="3">
    <source>
        <dbReference type="Proteomes" id="UP001372338"/>
    </source>
</evidence>
<name>A0AAN9F1F1_CROPI</name>
<keyword evidence="3" id="KW-1185">Reference proteome</keyword>
<reference evidence="2 3" key="1">
    <citation type="submission" date="2024-01" db="EMBL/GenBank/DDBJ databases">
        <title>The genomes of 5 underutilized Papilionoideae crops provide insights into root nodulation and disease resistanc.</title>
        <authorList>
            <person name="Yuan L."/>
        </authorList>
    </citation>
    <scope>NUCLEOTIDE SEQUENCE [LARGE SCALE GENOMIC DNA]</scope>
    <source>
        <strain evidence="2">ZHUSHIDOU_FW_LH</strain>
        <tissue evidence="2">Leaf</tissue>
    </source>
</reference>
<feature type="region of interest" description="Disordered" evidence="1">
    <location>
        <begin position="1"/>
        <end position="29"/>
    </location>
</feature>
<protein>
    <submittedName>
        <fullName evidence="2">Uncharacterized protein</fullName>
    </submittedName>
</protein>
<evidence type="ECO:0000256" key="1">
    <source>
        <dbReference type="SAM" id="MobiDB-lite"/>
    </source>
</evidence>
<evidence type="ECO:0000313" key="2">
    <source>
        <dbReference type="EMBL" id="KAK7267884.1"/>
    </source>
</evidence>
<proteinExistence type="predicted"/>
<accession>A0AAN9F1F1</accession>
<dbReference type="AlphaFoldDB" id="A0AAN9F1F1"/>
<feature type="compositionally biased region" description="Polar residues" evidence="1">
    <location>
        <begin position="10"/>
        <end position="27"/>
    </location>
</feature>
<organism evidence="2 3">
    <name type="scientific">Crotalaria pallida</name>
    <name type="common">Smooth rattlebox</name>
    <name type="synonym">Crotalaria striata</name>
    <dbReference type="NCBI Taxonomy" id="3830"/>
    <lineage>
        <taxon>Eukaryota</taxon>
        <taxon>Viridiplantae</taxon>
        <taxon>Streptophyta</taxon>
        <taxon>Embryophyta</taxon>
        <taxon>Tracheophyta</taxon>
        <taxon>Spermatophyta</taxon>
        <taxon>Magnoliopsida</taxon>
        <taxon>eudicotyledons</taxon>
        <taxon>Gunneridae</taxon>
        <taxon>Pentapetalae</taxon>
        <taxon>rosids</taxon>
        <taxon>fabids</taxon>
        <taxon>Fabales</taxon>
        <taxon>Fabaceae</taxon>
        <taxon>Papilionoideae</taxon>
        <taxon>50 kb inversion clade</taxon>
        <taxon>genistoids sensu lato</taxon>
        <taxon>core genistoids</taxon>
        <taxon>Crotalarieae</taxon>
        <taxon>Crotalaria</taxon>
    </lineage>
</organism>
<sequence>MDPDDVVAVKSTSSAKAGVSSGANATKTDAVISGQDDNAGSEDACAKAVTTLAKTGAVTNDDGWNPLVDMRCKGIWSQVIPGRPMNQIIQKLHQLRKPFRALNKQSFADIDKKEVDLRERLDVIQSLLAQNHSDSTLQQEEKKAPL</sequence>
<dbReference type="Proteomes" id="UP001372338">
    <property type="component" value="Unassembled WGS sequence"/>
</dbReference>